<dbReference type="EMBL" id="FWZU01000002">
    <property type="protein sequence ID" value="SMF09606.1"/>
    <property type="molecule type" value="Genomic_DNA"/>
</dbReference>
<proteinExistence type="predicted"/>
<organism evidence="1 2">
    <name type="scientific">Desulfovibrio gilichinskyi</name>
    <dbReference type="NCBI Taxonomy" id="1519643"/>
    <lineage>
        <taxon>Bacteria</taxon>
        <taxon>Pseudomonadati</taxon>
        <taxon>Thermodesulfobacteriota</taxon>
        <taxon>Desulfovibrionia</taxon>
        <taxon>Desulfovibrionales</taxon>
        <taxon>Desulfovibrionaceae</taxon>
        <taxon>Desulfovibrio</taxon>
    </lineage>
</organism>
<dbReference type="Pfam" id="PF05936">
    <property type="entry name" value="T6SS_VasE"/>
    <property type="match status" value="1"/>
</dbReference>
<name>A0A1X7D743_9BACT</name>
<protein>
    <submittedName>
        <fullName evidence="1">Type VI secretion system protein ImpJ</fullName>
    </submittedName>
</protein>
<dbReference type="NCBIfam" id="TIGR03353">
    <property type="entry name" value="VI_chp_4"/>
    <property type="match status" value="1"/>
</dbReference>
<dbReference type="STRING" id="1519643.SAMN06295933_1707"/>
<dbReference type="PANTHER" id="PTHR35566">
    <property type="entry name" value="BLR3599 PROTEIN"/>
    <property type="match status" value="1"/>
</dbReference>
<gene>
    <name evidence="1" type="ORF">SAMN06295933_1707</name>
</gene>
<accession>A0A1X7D743</accession>
<reference evidence="2" key="1">
    <citation type="submission" date="2017-04" db="EMBL/GenBank/DDBJ databases">
        <authorList>
            <person name="Varghese N."/>
            <person name="Submissions S."/>
        </authorList>
    </citation>
    <scope>NUCLEOTIDE SEQUENCE [LARGE SCALE GENOMIC DNA]</scope>
    <source>
        <strain evidence="2">K3S</strain>
    </source>
</reference>
<dbReference type="InterPro" id="IPR010263">
    <property type="entry name" value="T6SS_TssK"/>
</dbReference>
<dbReference type="PANTHER" id="PTHR35566:SF1">
    <property type="entry name" value="TYPE VI SECRETION SYSTEM BASEPLATE COMPONENT TSSK1"/>
    <property type="match status" value="1"/>
</dbReference>
<dbReference type="Proteomes" id="UP000192906">
    <property type="component" value="Unassembled WGS sequence"/>
</dbReference>
<keyword evidence="2" id="KW-1185">Reference proteome</keyword>
<dbReference type="OrthoDB" id="9775333at2"/>
<evidence type="ECO:0000313" key="2">
    <source>
        <dbReference type="Proteomes" id="UP000192906"/>
    </source>
</evidence>
<dbReference type="RefSeq" id="WP_085101142.1">
    <property type="nucleotide sequence ID" value="NZ_FWZU01000002.1"/>
</dbReference>
<evidence type="ECO:0000313" key="1">
    <source>
        <dbReference type="EMBL" id="SMF09606.1"/>
    </source>
</evidence>
<sequence length="459" mass="51701">MYANKPLFWHQGLFLQPQHFQLADLHQLHRLRALREFGQPYFWGLTKLDIREGALERRNLEVTGVEVLFDDGNFVSFPGNAMLEPRSFDKVWQDGEKPFMVYLGLKKWSNEGGNVTLTDDDTTISNTMFAVSPDPEELPDLLGNGPVGQIKPMRYVLRLFWETELDDLGAYTIIPLGRLMLDLEQVRLDESFIPPALTLDSSEYLTNVFKDISDQVASRSRRLEQYKSPGGLGSGDLDFTSTVFLLALRTLNRYAPMLKHFVEAPHIHPWKAFGLLRQIIGELSSFSRDISSLGEGAHGEKLLPDYDHENIGPCFEAARDIISHILDSLTAGPEFMSQFTFEDPYFTAELPDRAFGAGNTFWLLVRTDEPEKAMPELLKIAKLSATKGMSTLLSRAVNGIGMTPVDNPPPGLPRTKGALCFRIDTESSLWDEVQRSGSISLYWDSAPREMMAYIAAMRG</sequence>
<dbReference type="AlphaFoldDB" id="A0A1X7D743"/>